<dbReference type="PANTHER" id="PTHR31642:SF259">
    <property type="entry name" value="PROTEIN ECERIFERUM 2"/>
    <property type="match status" value="1"/>
</dbReference>
<reference evidence="2 3" key="1">
    <citation type="submission" date="2024-11" db="EMBL/GenBank/DDBJ databases">
        <title>Chromosome-level genome assembly of Eucalyptus globulus Labill. provides insights into its genome evolution.</title>
        <authorList>
            <person name="Li X."/>
        </authorList>
    </citation>
    <scope>NUCLEOTIDE SEQUENCE [LARGE SCALE GENOMIC DNA]</scope>
    <source>
        <strain evidence="2">CL2024</strain>
        <tissue evidence="2">Fresh tender leaves</tissue>
    </source>
</reference>
<protein>
    <submittedName>
        <fullName evidence="2">Uncharacterized protein</fullName>
    </submittedName>
</protein>
<comment type="similarity">
    <text evidence="1">Belongs to the plant acyltransferase family.</text>
</comment>
<dbReference type="PANTHER" id="PTHR31642">
    <property type="entry name" value="TRICHOTHECENE 3-O-ACETYLTRANSFERASE"/>
    <property type="match status" value="1"/>
</dbReference>
<evidence type="ECO:0000313" key="3">
    <source>
        <dbReference type="Proteomes" id="UP001634007"/>
    </source>
</evidence>
<dbReference type="InterPro" id="IPR050317">
    <property type="entry name" value="Plant_Fungal_Acyltransferase"/>
</dbReference>
<dbReference type="AlphaFoldDB" id="A0ABD3K5J8"/>
<evidence type="ECO:0000313" key="2">
    <source>
        <dbReference type="EMBL" id="KAL3733057.1"/>
    </source>
</evidence>
<dbReference type="Proteomes" id="UP001634007">
    <property type="component" value="Unassembled WGS sequence"/>
</dbReference>
<proteinExistence type="inferred from homology"/>
<accession>A0ABD3K5J8</accession>
<comment type="caution">
    <text evidence="2">The sequence shown here is derived from an EMBL/GenBank/DDBJ whole genome shotgun (WGS) entry which is preliminary data.</text>
</comment>
<dbReference type="InterPro" id="IPR023213">
    <property type="entry name" value="CAT-like_dom_sf"/>
</dbReference>
<keyword evidence="3" id="KW-1185">Reference proteome</keyword>
<sequence>MVASDVKSLVHSVKLSSVVPGKVTPNNTVHELTSMDLAMKLHYLRGLYFFRSDAAQGLTNFDLKKPMAYWLELYPTASGRIGRSETERPVIKCNDSGIRIVEAQCDRSLDEWLAATKEDGGWELQDLLVHSEVLGPALGFSPMIYVQFTWFACGGICVGLSWTHVLGDAFAASSFINMWGQMMAGHAPPKPLHTLVPERPAYPAESGLGTAPSTIKRVNPVGDCWLVVNNCKLATYSIHITMQQLDHIMGKYGLFGESKTSHFELLSALIWKSLSKIRGDNGPKVVTVCENNVRRELNPLPLNGMGLSRAEVNFLAAEEEVSDLARLIAEAVNENGSIEEMVEKDDGKQDYIAHGANLTFVNLEGADVYGLELKGRKPIFANYTISGVGDEGVVLVLPGPGNGNEKGGGFGRTVTMVLPHAQMAQIRKEINETWGLLPCPTDRATASDIETYSASKEK</sequence>
<evidence type="ECO:0000256" key="1">
    <source>
        <dbReference type="ARBA" id="ARBA00009861"/>
    </source>
</evidence>
<name>A0ABD3K5J8_EUCGL</name>
<dbReference type="Pfam" id="PF02458">
    <property type="entry name" value="Transferase"/>
    <property type="match status" value="1"/>
</dbReference>
<dbReference type="EMBL" id="JBJKBG010000006">
    <property type="protein sequence ID" value="KAL3733057.1"/>
    <property type="molecule type" value="Genomic_DNA"/>
</dbReference>
<dbReference type="Gene3D" id="3.30.559.10">
    <property type="entry name" value="Chloramphenicol acetyltransferase-like domain"/>
    <property type="match status" value="2"/>
</dbReference>
<organism evidence="2 3">
    <name type="scientific">Eucalyptus globulus</name>
    <name type="common">Tasmanian blue gum</name>
    <dbReference type="NCBI Taxonomy" id="34317"/>
    <lineage>
        <taxon>Eukaryota</taxon>
        <taxon>Viridiplantae</taxon>
        <taxon>Streptophyta</taxon>
        <taxon>Embryophyta</taxon>
        <taxon>Tracheophyta</taxon>
        <taxon>Spermatophyta</taxon>
        <taxon>Magnoliopsida</taxon>
        <taxon>eudicotyledons</taxon>
        <taxon>Gunneridae</taxon>
        <taxon>Pentapetalae</taxon>
        <taxon>rosids</taxon>
        <taxon>malvids</taxon>
        <taxon>Myrtales</taxon>
        <taxon>Myrtaceae</taxon>
        <taxon>Myrtoideae</taxon>
        <taxon>Eucalypteae</taxon>
        <taxon>Eucalyptus</taxon>
    </lineage>
</organism>
<gene>
    <name evidence="2" type="ORF">ACJRO7_022561</name>
</gene>